<organism evidence="2 3">
    <name type="scientific">Sordaria macrospora</name>
    <dbReference type="NCBI Taxonomy" id="5147"/>
    <lineage>
        <taxon>Eukaryota</taxon>
        <taxon>Fungi</taxon>
        <taxon>Dikarya</taxon>
        <taxon>Ascomycota</taxon>
        <taxon>Pezizomycotina</taxon>
        <taxon>Sordariomycetes</taxon>
        <taxon>Sordariomycetidae</taxon>
        <taxon>Sordariales</taxon>
        <taxon>Sordariaceae</taxon>
        <taxon>Sordaria</taxon>
    </lineage>
</organism>
<accession>A0A8S8ZA48</accession>
<name>A0A8S8ZA48_SORMA</name>
<evidence type="ECO:0000313" key="2">
    <source>
        <dbReference type="EMBL" id="KAA8624014.1"/>
    </source>
</evidence>
<reference evidence="2 3" key="1">
    <citation type="submission" date="2017-07" db="EMBL/GenBank/DDBJ databases">
        <title>Genome sequence of the Sordaria macrospora wild type strain R19027.</title>
        <authorList>
            <person name="Nowrousian M."/>
            <person name="Teichert I."/>
            <person name="Kueck U."/>
        </authorList>
    </citation>
    <scope>NUCLEOTIDE SEQUENCE [LARGE SCALE GENOMIC DNA]</scope>
    <source>
        <strain evidence="2 3">R19027</strain>
        <tissue evidence="2">Mycelium</tissue>
    </source>
</reference>
<gene>
    <name evidence="2" type="ORF">SMACR_09931</name>
</gene>
<feature type="compositionally biased region" description="Polar residues" evidence="1">
    <location>
        <begin position="136"/>
        <end position="145"/>
    </location>
</feature>
<feature type="region of interest" description="Disordered" evidence="1">
    <location>
        <begin position="59"/>
        <end position="145"/>
    </location>
</feature>
<dbReference type="AlphaFoldDB" id="A0A8S8ZA48"/>
<dbReference type="Proteomes" id="UP000433876">
    <property type="component" value="Unassembled WGS sequence"/>
</dbReference>
<evidence type="ECO:0000313" key="3">
    <source>
        <dbReference type="Proteomes" id="UP000433876"/>
    </source>
</evidence>
<feature type="compositionally biased region" description="Low complexity" evidence="1">
    <location>
        <begin position="63"/>
        <end position="75"/>
    </location>
</feature>
<sequence>MRANGKRREGVRFSRGSARQTLLNKGRLFPIILTHSVIHPRASRLYPDTAHVTPCLAMDLRQPSSSSPSSSPFPSAQVPPDHNPHHPDADENNSTQPIPSQLFHDFLNDDPPHFDIYGATQDDQRDDNQRDDDFDASTQLPLSLM</sequence>
<proteinExistence type="predicted"/>
<dbReference type="EMBL" id="NMPR01000275">
    <property type="protein sequence ID" value="KAA8624014.1"/>
    <property type="molecule type" value="Genomic_DNA"/>
</dbReference>
<comment type="caution">
    <text evidence="2">The sequence shown here is derived from an EMBL/GenBank/DDBJ whole genome shotgun (WGS) entry which is preliminary data.</text>
</comment>
<evidence type="ECO:0000256" key="1">
    <source>
        <dbReference type="SAM" id="MobiDB-lite"/>
    </source>
</evidence>
<protein>
    <submittedName>
        <fullName evidence="2">Uncharacterized protein</fullName>
    </submittedName>
</protein>